<sequence length="434" mass="48855">MGGGSLFFISPGTRGKSAYCNQVRGLATILQQNGVSVVTTSNTVPSAFNDNGVMNYPAGSDPYFSDIALEYFKEGGYNLVITLMDTYRLSWMLKDENKELLKKTLVYAPIDFPIDEAALAVNPILMKAPHVVVPSKWAYRQLSRVRKNVFYIPHGVIPTYRPVPLAKPNFRRAIGLPEDTFVVGSVAVNLGERKNLPGIIEAFSIFAKTAYNAYLYMHTDPSPYDGKFPKAYEGLKYDLPRICRRYGVHDKVLFPEDTDYKRGQPEEAMAWFYSAFDVFISMSYAEAFCLPLYEAQSCGTPVIAPDNTAQTETVPLVDKSRWLVPMLSGTYTPLGRPEHQPYSPVDIRGAVKHLIYAWRHRATIGEIGNQSRVRVLQFRFDKVVKKYWLPLLNKLGVEFDMTEDVDLEHSDARLHGATVQSGLDDEGYLEDAQL</sequence>
<evidence type="ECO:0000259" key="1">
    <source>
        <dbReference type="Pfam" id="PF00534"/>
    </source>
</evidence>
<organism evidence="2">
    <name type="scientific">marine sediment metagenome</name>
    <dbReference type="NCBI Taxonomy" id="412755"/>
    <lineage>
        <taxon>unclassified sequences</taxon>
        <taxon>metagenomes</taxon>
        <taxon>ecological metagenomes</taxon>
    </lineage>
</organism>
<dbReference type="GO" id="GO:0016757">
    <property type="term" value="F:glycosyltransferase activity"/>
    <property type="evidence" value="ECO:0007669"/>
    <property type="project" value="InterPro"/>
</dbReference>
<dbReference type="InterPro" id="IPR001296">
    <property type="entry name" value="Glyco_trans_1"/>
</dbReference>
<reference evidence="2" key="1">
    <citation type="journal article" date="2015" name="Nature">
        <title>Complex archaea that bridge the gap between prokaryotes and eukaryotes.</title>
        <authorList>
            <person name="Spang A."/>
            <person name="Saw J.H."/>
            <person name="Jorgensen S.L."/>
            <person name="Zaremba-Niedzwiedzka K."/>
            <person name="Martijn J."/>
            <person name="Lind A.E."/>
            <person name="van Eijk R."/>
            <person name="Schleper C."/>
            <person name="Guy L."/>
            <person name="Ettema T.J."/>
        </authorList>
    </citation>
    <scope>NUCLEOTIDE SEQUENCE</scope>
</reference>
<protein>
    <recommendedName>
        <fullName evidence="1">Glycosyl transferase family 1 domain-containing protein</fullName>
    </recommendedName>
</protein>
<evidence type="ECO:0000313" key="2">
    <source>
        <dbReference type="EMBL" id="KKL86782.1"/>
    </source>
</evidence>
<gene>
    <name evidence="2" type="ORF">LCGC14_1941280</name>
</gene>
<dbReference type="EMBL" id="LAZR01021016">
    <property type="protein sequence ID" value="KKL86782.1"/>
    <property type="molecule type" value="Genomic_DNA"/>
</dbReference>
<name>A0A0F9IHI0_9ZZZZ</name>
<proteinExistence type="predicted"/>
<dbReference type="Pfam" id="PF00534">
    <property type="entry name" value="Glycos_transf_1"/>
    <property type="match status" value="1"/>
</dbReference>
<accession>A0A0F9IHI0</accession>
<dbReference type="Gene3D" id="3.40.50.2000">
    <property type="entry name" value="Glycogen Phosphorylase B"/>
    <property type="match status" value="1"/>
</dbReference>
<dbReference type="PANTHER" id="PTHR12526">
    <property type="entry name" value="GLYCOSYLTRANSFERASE"/>
    <property type="match status" value="1"/>
</dbReference>
<feature type="domain" description="Glycosyl transferase family 1" evidence="1">
    <location>
        <begin position="168"/>
        <end position="314"/>
    </location>
</feature>
<comment type="caution">
    <text evidence="2">The sequence shown here is derived from an EMBL/GenBank/DDBJ whole genome shotgun (WGS) entry which is preliminary data.</text>
</comment>
<dbReference type="CDD" id="cd03801">
    <property type="entry name" value="GT4_PimA-like"/>
    <property type="match status" value="1"/>
</dbReference>
<dbReference type="AlphaFoldDB" id="A0A0F9IHI0"/>
<dbReference type="PANTHER" id="PTHR12526:SF630">
    <property type="entry name" value="GLYCOSYLTRANSFERASE"/>
    <property type="match status" value="1"/>
</dbReference>
<dbReference type="SUPFAM" id="SSF53756">
    <property type="entry name" value="UDP-Glycosyltransferase/glycogen phosphorylase"/>
    <property type="match status" value="1"/>
</dbReference>